<reference evidence="1 2" key="1">
    <citation type="submission" date="2019-03" db="EMBL/GenBank/DDBJ databases">
        <title>Porphyromonas levii Isolated from the Uterus of Dairy Cows.</title>
        <authorList>
            <person name="Francis A.M."/>
        </authorList>
    </citation>
    <scope>NUCLEOTIDE SEQUENCE [LARGE SCALE GENOMIC DNA]</scope>
    <source>
        <strain evidence="1 2">AF5678</strain>
    </source>
</reference>
<keyword evidence="2" id="KW-1185">Reference proteome</keyword>
<comment type="caution">
    <text evidence="1">The sequence shown here is derived from an EMBL/GenBank/DDBJ whole genome shotgun (WGS) entry which is preliminary data.</text>
</comment>
<evidence type="ECO:0000313" key="1">
    <source>
        <dbReference type="EMBL" id="TFH94424.1"/>
    </source>
</evidence>
<proteinExistence type="predicted"/>
<dbReference type="RefSeq" id="WP_134849720.1">
    <property type="nucleotide sequence ID" value="NZ_CP197400.1"/>
</dbReference>
<accession>A0A4Y8WNN5</accession>
<protein>
    <submittedName>
        <fullName evidence="1">Uncharacterized protein</fullName>
    </submittedName>
</protein>
<dbReference type="STRING" id="1122973.GCA_000379925_00517"/>
<name>A0A4Y8WNN5_9PORP</name>
<gene>
    <name evidence="1" type="ORF">E4P47_07520</name>
</gene>
<organism evidence="1 2">
    <name type="scientific">Porphyromonas levii</name>
    <dbReference type="NCBI Taxonomy" id="28114"/>
    <lineage>
        <taxon>Bacteria</taxon>
        <taxon>Pseudomonadati</taxon>
        <taxon>Bacteroidota</taxon>
        <taxon>Bacteroidia</taxon>
        <taxon>Bacteroidales</taxon>
        <taxon>Porphyromonadaceae</taxon>
        <taxon>Porphyromonas</taxon>
    </lineage>
</organism>
<dbReference type="EMBL" id="SPNC01000124">
    <property type="protein sequence ID" value="TFH94424.1"/>
    <property type="molecule type" value="Genomic_DNA"/>
</dbReference>
<dbReference type="Proteomes" id="UP000297225">
    <property type="component" value="Unassembled WGS sequence"/>
</dbReference>
<sequence>MLHEITTVADSCSCVAVLLLLLGIALPSCGAGRQSVRETQATTHTVAQDSSVQATQIHRHLAVEWWGEPPQVERCLQDTQKLPKHVPIDPLPLRSGGYSIELVSEERSQSVGRDTLEQTSSTSYLAREKSGLNRKMFYLGLALGLSLFALYILMRVLSKTKRMFN</sequence>
<dbReference type="AlphaFoldDB" id="A0A4Y8WNN5"/>
<evidence type="ECO:0000313" key="2">
    <source>
        <dbReference type="Proteomes" id="UP000297225"/>
    </source>
</evidence>